<comment type="similarity">
    <text evidence="2">Belongs to the poly(A) polymerase family.</text>
</comment>
<dbReference type="Proteomes" id="UP000030151">
    <property type="component" value="Unassembled WGS sequence"/>
</dbReference>
<evidence type="ECO:0000259" key="11">
    <source>
        <dbReference type="Pfam" id="PF03372"/>
    </source>
</evidence>
<evidence type="ECO:0000256" key="8">
    <source>
        <dbReference type="ARBA" id="ARBA00023242"/>
    </source>
</evidence>
<dbReference type="Pfam" id="PF04928">
    <property type="entry name" value="PAP_central"/>
    <property type="match status" value="1"/>
</dbReference>
<name>A0A0A1V4G4_9HYPO</name>
<evidence type="ECO:0000259" key="10">
    <source>
        <dbReference type="Pfam" id="PF01909"/>
    </source>
</evidence>
<evidence type="ECO:0000256" key="9">
    <source>
        <dbReference type="SAM" id="MobiDB-lite"/>
    </source>
</evidence>
<keyword evidence="6" id="KW-0547">Nucleotide-binding</keyword>
<feature type="domain" description="Poly(A) polymerase central" evidence="13">
    <location>
        <begin position="765"/>
        <end position="890"/>
    </location>
</feature>
<dbReference type="SUPFAM" id="SSF55003">
    <property type="entry name" value="PAP/Archaeal CCA-adding enzyme, C-terminal domain"/>
    <property type="match status" value="1"/>
</dbReference>
<proteinExistence type="inferred from homology"/>
<feature type="compositionally biased region" description="Acidic residues" evidence="9">
    <location>
        <begin position="1072"/>
        <end position="1092"/>
    </location>
</feature>
<dbReference type="GO" id="GO:0031123">
    <property type="term" value="P:RNA 3'-end processing"/>
    <property type="evidence" value="ECO:0007669"/>
    <property type="project" value="InterPro"/>
</dbReference>
<dbReference type="Pfam" id="PF01909">
    <property type="entry name" value="NTP_transf_2"/>
    <property type="match status" value="1"/>
</dbReference>
<evidence type="ECO:0000256" key="6">
    <source>
        <dbReference type="ARBA" id="ARBA00022741"/>
    </source>
</evidence>
<evidence type="ECO:0000259" key="12">
    <source>
        <dbReference type="Pfam" id="PF04457"/>
    </source>
</evidence>
<dbReference type="InterPro" id="IPR011068">
    <property type="entry name" value="NuclTrfase_I-like_C"/>
</dbReference>
<gene>
    <name evidence="14" type="ORF">X797_002427</name>
</gene>
<dbReference type="GO" id="GO:0005634">
    <property type="term" value="C:nucleus"/>
    <property type="evidence" value="ECO:0007669"/>
    <property type="project" value="UniProtKB-SubCell"/>
</dbReference>
<evidence type="ECO:0000259" key="13">
    <source>
        <dbReference type="Pfam" id="PF04928"/>
    </source>
</evidence>
<dbReference type="InterPro" id="IPR007012">
    <property type="entry name" value="PolA_pol_cen_dom"/>
</dbReference>
<dbReference type="Pfam" id="PF04457">
    <property type="entry name" value="MJ1316"/>
    <property type="match status" value="1"/>
</dbReference>
<feature type="region of interest" description="Disordered" evidence="9">
    <location>
        <begin position="1063"/>
        <end position="1114"/>
    </location>
</feature>
<dbReference type="AlphaFoldDB" id="A0A0A1V4G4"/>
<dbReference type="eggNOG" id="ENOG502QQIY">
    <property type="taxonomic scope" value="Eukaryota"/>
</dbReference>
<dbReference type="PANTHER" id="PTHR10682:SF23">
    <property type="entry name" value="POLYNUCLEOTIDE ADENYLYLTRANSFERASE"/>
    <property type="match status" value="1"/>
</dbReference>
<keyword evidence="5" id="KW-0808">Transferase</keyword>
<dbReference type="Gene3D" id="1.10.1410.10">
    <property type="match status" value="1"/>
</dbReference>
<dbReference type="Gene3D" id="3.90.1140.10">
    <property type="entry name" value="Cyclic phosphodiesterase"/>
    <property type="match status" value="1"/>
</dbReference>
<dbReference type="GO" id="GO:1990817">
    <property type="term" value="F:poly(A) RNA polymerase activity"/>
    <property type="evidence" value="ECO:0007669"/>
    <property type="project" value="UniProtKB-EC"/>
</dbReference>
<dbReference type="Gene3D" id="3.60.10.10">
    <property type="entry name" value="Endonuclease/exonuclease/phosphatase"/>
    <property type="match status" value="1"/>
</dbReference>
<dbReference type="EC" id="2.7.7.19" evidence="3"/>
<dbReference type="HOGENOM" id="CLU_004292_0_0_1"/>
<dbReference type="InterPro" id="IPR002934">
    <property type="entry name" value="Polymerase_NTP_transf_dom"/>
</dbReference>
<evidence type="ECO:0000256" key="2">
    <source>
        <dbReference type="ARBA" id="ARBA00010912"/>
    </source>
</evidence>
<evidence type="ECO:0000313" key="14">
    <source>
        <dbReference type="EMBL" id="EXV04745.1"/>
    </source>
</evidence>
<keyword evidence="7" id="KW-0067">ATP-binding</keyword>
<accession>A0A0A1V4G4</accession>
<dbReference type="SUPFAM" id="SSF81631">
    <property type="entry name" value="PAP/OAS1 substrate-binding domain"/>
    <property type="match status" value="1"/>
</dbReference>
<dbReference type="InterPro" id="IPR036691">
    <property type="entry name" value="Endo/exonu/phosph_ase_sf"/>
</dbReference>
<feature type="domain" description="Endonuclease/exonuclease/phosphatase" evidence="11">
    <location>
        <begin position="248"/>
        <end position="548"/>
    </location>
</feature>
<feature type="domain" description="MJ1316 RNA cyclic group end recognition" evidence="12">
    <location>
        <begin position="1128"/>
        <end position="1198"/>
    </location>
</feature>
<dbReference type="GO" id="GO:0003723">
    <property type="term" value="F:RNA binding"/>
    <property type="evidence" value="ECO:0007669"/>
    <property type="project" value="InterPro"/>
</dbReference>
<dbReference type="SUPFAM" id="SSF55144">
    <property type="entry name" value="LigT-like"/>
    <property type="match status" value="1"/>
</dbReference>
<organism evidence="14 15">
    <name type="scientific">Metarhizium robertsii</name>
    <dbReference type="NCBI Taxonomy" id="568076"/>
    <lineage>
        <taxon>Eukaryota</taxon>
        <taxon>Fungi</taxon>
        <taxon>Dikarya</taxon>
        <taxon>Ascomycota</taxon>
        <taxon>Pezizomycotina</taxon>
        <taxon>Sordariomycetes</taxon>
        <taxon>Hypocreomycetidae</taxon>
        <taxon>Hypocreales</taxon>
        <taxon>Clavicipitaceae</taxon>
        <taxon>Metarhizium</taxon>
    </lineage>
</organism>
<comment type="subcellular location">
    <subcellularLocation>
        <location evidence="1">Nucleus</location>
    </subcellularLocation>
</comment>
<dbReference type="OrthoDB" id="10263155at2759"/>
<evidence type="ECO:0000313" key="15">
    <source>
        <dbReference type="Proteomes" id="UP000030151"/>
    </source>
</evidence>
<dbReference type="Pfam" id="PF03372">
    <property type="entry name" value="Exo_endo_phos"/>
    <property type="match status" value="1"/>
</dbReference>
<reference evidence="14 15" key="1">
    <citation type="submission" date="2014-02" db="EMBL/GenBank/DDBJ databases">
        <title>The genome sequence of the entomopathogenic fungus Metarhizium robertsii ARSEF 2575.</title>
        <authorList>
            <person name="Giuliano Garisto Donzelli B."/>
            <person name="Roe B.A."/>
            <person name="Macmil S.L."/>
            <person name="Krasnoff S.B."/>
            <person name="Gibson D.M."/>
        </authorList>
    </citation>
    <scope>NUCLEOTIDE SEQUENCE [LARGE SCALE GENOMIC DNA]</scope>
    <source>
        <strain evidence="14 15">ARSEF 2575</strain>
    </source>
</reference>
<dbReference type="InterPro" id="IPR043519">
    <property type="entry name" value="NT_sf"/>
</dbReference>
<dbReference type="InterPro" id="IPR040459">
    <property type="entry name" value="MJ1316"/>
</dbReference>
<dbReference type="SUPFAM" id="SSF81301">
    <property type="entry name" value="Nucleotidyltransferase"/>
    <property type="match status" value="1"/>
</dbReference>
<evidence type="ECO:0000256" key="3">
    <source>
        <dbReference type="ARBA" id="ARBA00012388"/>
    </source>
</evidence>
<dbReference type="PANTHER" id="PTHR10682">
    <property type="entry name" value="POLY A POLYMERASE"/>
    <property type="match status" value="1"/>
</dbReference>
<evidence type="ECO:0000256" key="4">
    <source>
        <dbReference type="ARBA" id="ARBA00022664"/>
    </source>
</evidence>
<evidence type="ECO:0000256" key="7">
    <source>
        <dbReference type="ARBA" id="ARBA00022840"/>
    </source>
</evidence>
<dbReference type="GO" id="GO:0006397">
    <property type="term" value="P:mRNA processing"/>
    <property type="evidence" value="ECO:0007669"/>
    <property type="project" value="UniProtKB-KW"/>
</dbReference>
<dbReference type="Gene3D" id="3.30.460.10">
    <property type="entry name" value="Beta Polymerase, domain 2"/>
    <property type="match status" value="1"/>
</dbReference>
<dbReference type="InterPro" id="IPR009097">
    <property type="entry name" value="Cyclic_Pdiesterase"/>
</dbReference>
<feature type="domain" description="Polymerase nucleotidyl transferase" evidence="10">
    <location>
        <begin position="639"/>
        <end position="668"/>
    </location>
</feature>
<dbReference type="Pfam" id="PF13563">
    <property type="entry name" value="2_5_RNA_ligase2"/>
    <property type="match status" value="1"/>
</dbReference>
<keyword evidence="8" id="KW-0539">Nucleus</keyword>
<dbReference type="SUPFAM" id="SSF56219">
    <property type="entry name" value="DNase I-like"/>
    <property type="match status" value="1"/>
</dbReference>
<comment type="caution">
    <text evidence="14">The sequence shown here is derived from an EMBL/GenBank/DDBJ whole genome shotgun (WGS) entry which is preliminary data.</text>
</comment>
<dbReference type="InterPro" id="IPR005135">
    <property type="entry name" value="Endo/exonuclease/phosphatase"/>
</dbReference>
<dbReference type="GO" id="GO:0016874">
    <property type="term" value="F:ligase activity"/>
    <property type="evidence" value="ECO:0007669"/>
    <property type="project" value="UniProtKB-KW"/>
</dbReference>
<dbReference type="EMBL" id="JELW01000002">
    <property type="protein sequence ID" value="EXV04745.1"/>
    <property type="molecule type" value="Genomic_DNA"/>
</dbReference>
<keyword evidence="14" id="KW-0436">Ligase</keyword>
<protein>
    <recommendedName>
        <fullName evidence="3">polynucleotide adenylyltransferase</fullName>
        <ecNumber evidence="3">2.7.7.19</ecNumber>
    </recommendedName>
</protein>
<dbReference type="GO" id="GO:0005524">
    <property type="term" value="F:ATP binding"/>
    <property type="evidence" value="ECO:0007669"/>
    <property type="project" value="UniProtKB-KW"/>
</dbReference>
<keyword evidence="4" id="KW-0507">mRNA processing</keyword>
<sequence length="1210" mass="135475">MQATSGETTSLRSFAKFLPSHDTAVCLIPPKNLWPSINSVRRLYDKAFEKWPPHVNLVYPFVGPEVLSDAVDMLCQIDLAALVPKTISLQEADYFTHRNDNTLILKPGQYGPSTFAGELVNGLRQQIGWLALDSYQPHMTVGQTEDAKSDSHNFLLNKARLLTPVNWEIEQLAILVRDSSRSMRLWGYVDIQNQQCHQSPSLLGFQLDGSSQETQSQTTFAFDSSTLSWKTALPSTPPPDSIRQLVVASYNVLAEFEWPSDTSRYQGLVSTILSERAAADVLVLQEVTDHFLPYLLQHQGVCARYRFATHGPPGQPGHGPLPNLLNIVVLSKLAFRWNYVPFARKHKGAAVVELAVSHQDPQMISNPQSIILAACHLTQGLADGAVVAKKNELHKLIHHLSTEFPNHPWVIAGDFNLATSVFTIDQARKKGQLSSRGYQSLCEIDSMFANYGLQDAWLLTKLRSGVSRDTVGSSQSPEELFEGEQGATFDPTTNPLAEKAVGGNLNNRPQRYDRIIFNGALSLAACGFNTFGWPVCDTGDGQSVASDHWGIRCLFKYLERDANFAAQNASNSVLTKFRKSPSSLGDIGSLKHSLMSLGCLPTQADQEDRSKAFQLLQSVLCEPNKNQTRHQLRTGPDMVLIPVGSYGLGVWTPESDVDCLCVGNISAKIFFALAISRLRRAKSRGISILRIVRAKTGIMLELSIFAVKFDLQYCAAALVAEKYPDIMNHPATDPAFNLPAQTLSKLKPARDLAYLKRSIPDMAKYRIAHLLLKAWAKSRGLYSSKFGLLGGINISVMLVPICKLLAYNGANVGTIDILTTFFHHYRNFDWRRNMVFDPLFHGTIKYHRTQRESMCLLGWHTPSLNTALNASYSTIHTLSAELMRASDLLSQEGVNWDTFLRGTQPPLSFPELTACNAASFLDAYRSYVKIDASYWGSSPSKGRRFVGWLESRCVMVLVDMNRKLTDLVARIWPARFTLNASHSTADIGNEEFNYTYLIGLTWQHDDIENKSREDTQHAEKSLSLILRDFENRLRRDQKYFDPCSCWIMTSLVNAHGVRQFQLDPRPWKDDNAGDTDSEEDLELVDNESDDGKEEPKAGAAMSLATPSSDPVWRKASPSVLKAGGSRKLRTAADVMNRLRWDSAMDASNYLVGYEDRFTGAKEKALEQWKSEQTDEEFIPQHRILYFKRKTDGFFVWERSTRIDHIFGSGM</sequence>
<evidence type="ECO:0000256" key="1">
    <source>
        <dbReference type="ARBA" id="ARBA00004123"/>
    </source>
</evidence>
<evidence type="ECO:0000256" key="5">
    <source>
        <dbReference type="ARBA" id="ARBA00022679"/>
    </source>
</evidence>